<evidence type="ECO:0000256" key="3">
    <source>
        <dbReference type="ARBA" id="ARBA00022741"/>
    </source>
</evidence>
<dbReference type="GO" id="GO:0005829">
    <property type="term" value="C:cytosol"/>
    <property type="evidence" value="ECO:0007669"/>
    <property type="project" value="TreeGrafter"/>
</dbReference>
<dbReference type="PANTHER" id="PTHR43311:SF1">
    <property type="entry name" value="GLUTAMYL-Q TRNA(ASP) SYNTHETASE"/>
    <property type="match status" value="1"/>
</dbReference>
<dbReference type="SUPFAM" id="SSF52374">
    <property type="entry name" value="Nucleotidylyl transferase"/>
    <property type="match status" value="1"/>
</dbReference>
<feature type="region of interest" description="Disordered" evidence="8">
    <location>
        <begin position="1"/>
        <end position="21"/>
    </location>
</feature>
<dbReference type="InterPro" id="IPR000924">
    <property type="entry name" value="Glu/Gln-tRNA-synth"/>
</dbReference>
<keyword evidence="5 7" id="KW-0067">ATP-binding</keyword>
<dbReference type="PANTHER" id="PTHR43311">
    <property type="entry name" value="GLUTAMATE--TRNA LIGASE"/>
    <property type="match status" value="1"/>
</dbReference>
<reference evidence="10 11" key="1">
    <citation type="submission" date="2019-03" db="EMBL/GenBank/DDBJ databases">
        <title>Genomic Encyclopedia of Type Strains, Phase IV (KMG-IV): sequencing the most valuable type-strain genomes for metagenomic binning, comparative biology and taxonomic classification.</title>
        <authorList>
            <person name="Goeker M."/>
        </authorList>
    </citation>
    <scope>NUCLEOTIDE SEQUENCE [LARGE SCALE GENOMIC DNA]</scope>
    <source>
        <strain evidence="10 11">DSM 23344</strain>
    </source>
</reference>
<dbReference type="EMBL" id="SLWX01000010">
    <property type="protein sequence ID" value="TCO75072.1"/>
    <property type="molecule type" value="Genomic_DNA"/>
</dbReference>
<dbReference type="Proteomes" id="UP000294980">
    <property type="component" value="Unassembled WGS sequence"/>
</dbReference>
<evidence type="ECO:0000259" key="9">
    <source>
        <dbReference type="Pfam" id="PF00749"/>
    </source>
</evidence>
<keyword evidence="7" id="KW-0648">Protein biosynthesis</keyword>
<evidence type="ECO:0000313" key="10">
    <source>
        <dbReference type="EMBL" id="TCO75072.1"/>
    </source>
</evidence>
<evidence type="ECO:0000256" key="7">
    <source>
        <dbReference type="RuleBase" id="RU363037"/>
    </source>
</evidence>
<keyword evidence="1 7" id="KW-0436">Ligase</keyword>
<dbReference type="GO" id="GO:0005524">
    <property type="term" value="F:ATP binding"/>
    <property type="evidence" value="ECO:0007669"/>
    <property type="project" value="UniProtKB-KW"/>
</dbReference>
<comment type="similarity">
    <text evidence="7">Belongs to the class-I aminoacyl-tRNA synthetase family.</text>
</comment>
<accession>A0A4R2KQS5</accession>
<sequence length="297" mass="32263">MATATSHSTDSYRGRFAPSPSGPLHQGSLLTALASYLDARHAGGHWLLRIEDIDPPREPPGAADAIRRCLTAHALHPDEPVLYQHTQSAAYDRALETLDAQGWLFRCSCTRRQLGPGGACGGRCADGATAAAGPTSLRVRVTADFDAFFTDLVQGGQLLQQEDVPRDFVVRRKDGLYAYQLAVVVDEAHQGITHVIRGMDLLPTTFQQRYLQQALGLPLPAYGHIPVITDTTGRKLSKQNRAPAADLARPLANLQQLLQLLRQPVPKADTPEALLEAAAKGWDREALNGMTRLVVTQ</sequence>
<name>A0A4R2KQS5_9GAMM</name>
<gene>
    <name evidence="10" type="ORF">EV688_11024</name>
</gene>
<proteinExistence type="inferred from homology"/>
<dbReference type="GO" id="GO:0006424">
    <property type="term" value="P:glutamyl-tRNA aminoacylation"/>
    <property type="evidence" value="ECO:0007669"/>
    <property type="project" value="InterPro"/>
</dbReference>
<dbReference type="InterPro" id="IPR022380">
    <property type="entry name" value="Glu-Q_tRNA(Asp)_Synthase"/>
</dbReference>
<dbReference type="GO" id="GO:0008270">
    <property type="term" value="F:zinc ion binding"/>
    <property type="evidence" value="ECO:0007669"/>
    <property type="project" value="InterPro"/>
</dbReference>
<keyword evidence="6 7" id="KW-0030">Aminoacyl-tRNA synthetase</keyword>
<feature type="domain" description="Glutamyl/glutaminyl-tRNA synthetase class Ib catalytic" evidence="9">
    <location>
        <begin position="13"/>
        <end position="114"/>
    </location>
</feature>
<dbReference type="PRINTS" id="PR00987">
    <property type="entry name" value="TRNASYNTHGLU"/>
</dbReference>
<evidence type="ECO:0000256" key="1">
    <source>
        <dbReference type="ARBA" id="ARBA00022598"/>
    </source>
</evidence>
<evidence type="ECO:0000256" key="5">
    <source>
        <dbReference type="ARBA" id="ARBA00022840"/>
    </source>
</evidence>
<feature type="domain" description="Glutamyl/glutaminyl-tRNA synthetase class Ib catalytic" evidence="9">
    <location>
        <begin position="130"/>
        <end position="241"/>
    </location>
</feature>
<dbReference type="GO" id="GO:0006400">
    <property type="term" value="P:tRNA modification"/>
    <property type="evidence" value="ECO:0007669"/>
    <property type="project" value="InterPro"/>
</dbReference>
<dbReference type="InterPro" id="IPR020058">
    <property type="entry name" value="Glu/Gln-tRNA-synth_Ib_cat-dom"/>
</dbReference>
<dbReference type="InterPro" id="IPR014729">
    <property type="entry name" value="Rossmann-like_a/b/a_fold"/>
</dbReference>
<keyword evidence="11" id="KW-1185">Reference proteome</keyword>
<keyword evidence="2" id="KW-0479">Metal-binding</keyword>
<dbReference type="Gene3D" id="3.40.50.620">
    <property type="entry name" value="HUPs"/>
    <property type="match status" value="1"/>
</dbReference>
<dbReference type="AlphaFoldDB" id="A0A4R2KQS5"/>
<dbReference type="RefSeq" id="WP_117318567.1">
    <property type="nucleotide sequence ID" value="NZ_QQSW01000014.1"/>
</dbReference>
<organism evidence="10 11">
    <name type="scientific">Chromatocurvus halotolerans</name>
    <dbReference type="NCBI Taxonomy" id="1132028"/>
    <lineage>
        <taxon>Bacteria</taxon>
        <taxon>Pseudomonadati</taxon>
        <taxon>Pseudomonadota</taxon>
        <taxon>Gammaproteobacteria</taxon>
        <taxon>Cellvibrionales</taxon>
        <taxon>Halieaceae</taxon>
        <taxon>Chromatocurvus</taxon>
    </lineage>
</organism>
<evidence type="ECO:0000256" key="4">
    <source>
        <dbReference type="ARBA" id="ARBA00022833"/>
    </source>
</evidence>
<evidence type="ECO:0000313" key="11">
    <source>
        <dbReference type="Proteomes" id="UP000294980"/>
    </source>
</evidence>
<feature type="compositionally biased region" description="Polar residues" evidence="8">
    <location>
        <begin position="1"/>
        <end position="11"/>
    </location>
</feature>
<dbReference type="NCBIfam" id="NF004314">
    <property type="entry name" value="PRK05710.1-3"/>
    <property type="match status" value="1"/>
</dbReference>
<dbReference type="OrthoDB" id="9807503at2"/>
<keyword evidence="4" id="KW-0862">Zinc</keyword>
<protein>
    <submittedName>
        <fullName evidence="10">Glutamyl-Q tRNA(Asp) synthetase</fullName>
    </submittedName>
</protein>
<evidence type="ECO:0000256" key="2">
    <source>
        <dbReference type="ARBA" id="ARBA00022723"/>
    </source>
</evidence>
<evidence type="ECO:0000256" key="6">
    <source>
        <dbReference type="ARBA" id="ARBA00023146"/>
    </source>
</evidence>
<keyword evidence="3 7" id="KW-0547">Nucleotide-binding</keyword>
<dbReference type="NCBIfam" id="TIGR03838">
    <property type="entry name" value="queuosine_YadB"/>
    <property type="match status" value="1"/>
</dbReference>
<dbReference type="InterPro" id="IPR049940">
    <property type="entry name" value="GluQ/Sye"/>
</dbReference>
<dbReference type="Pfam" id="PF00749">
    <property type="entry name" value="tRNA-synt_1c"/>
    <property type="match status" value="2"/>
</dbReference>
<evidence type="ECO:0000256" key="8">
    <source>
        <dbReference type="SAM" id="MobiDB-lite"/>
    </source>
</evidence>
<comment type="caution">
    <text evidence="10">The sequence shown here is derived from an EMBL/GenBank/DDBJ whole genome shotgun (WGS) entry which is preliminary data.</text>
</comment>
<dbReference type="GO" id="GO:0004818">
    <property type="term" value="F:glutamate-tRNA ligase activity"/>
    <property type="evidence" value="ECO:0007669"/>
    <property type="project" value="TreeGrafter"/>
</dbReference>